<dbReference type="GO" id="GO:0008270">
    <property type="term" value="F:zinc ion binding"/>
    <property type="evidence" value="ECO:0007669"/>
    <property type="project" value="InterPro"/>
</dbReference>
<evidence type="ECO:0000313" key="9">
    <source>
        <dbReference type="Proteomes" id="UP000294933"/>
    </source>
</evidence>
<evidence type="ECO:0000256" key="4">
    <source>
        <dbReference type="ARBA" id="ARBA00023163"/>
    </source>
</evidence>
<dbReference type="PANTHER" id="PTHR47338:SF29">
    <property type="entry name" value="ZN(2)-C6 FUNGAL-TYPE DOMAIN-CONTAINING PROTEIN"/>
    <property type="match status" value="1"/>
</dbReference>
<dbReference type="SMART" id="SM00906">
    <property type="entry name" value="Fungal_trans"/>
    <property type="match status" value="1"/>
</dbReference>
<dbReference type="Pfam" id="PF04082">
    <property type="entry name" value="Fungal_trans"/>
    <property type="match status" value="1"/>
</dbReference>
<dbReference type="GO" id="GO:0005634">
    <property type="term" value="C:nucleus"/>
    <property type="evidence" value="ECO:0007669"/>
    <property type="project" value="UniProtKB-SubCell"/>
</dbReference>
<evidence type="ECO:0000256" key="2">
    <source>
        <dbReference type="ARBA" id="ARBA00022723"/>
    </source>
</evidence>
<feature type="compositionally biased region" description="Basic and acidic residues" evidence="6">
    <location>
        <begin position="46"/>
        <end position="62"/>
    </location>
</feature>
<comment type="subcellular location">
    <subcellularLocation>
        <location evidence="1">Nucleus</location>
    </subcellularLocation>
</comment>
<dbReference type="GO" id="GO:0000981">
    <property type="term" value="F:DNA-binding transcription factor activity, RNA polymerase II-specific"/>
    <property type="evidence" value="ECO:0007669"/>
    <property type="project" value="InterPro"/>
</dbReference>
<evidence type="ECO:0000256" key="1">
    <source>
        <dbReference type="ARBA" id="ARBA00004123"/>
    </source>
</evidence>
<feature type="region of interest" description="Disordered" evidence="6">
    <location>
        <begin position="77"/>
        <end position="117"/>
    </location>
</feature>
<gene>
    <name evidence="8" type="ORF">BD410DRAFT_287744</name>
</gene>
<dbReference type="STRING" id="50990.A0A4Y7Q3B6"/>
<protein>
    <recommendedName>
        <fullName evidence="7">Zn(2)-C6 fungal-type domain-containing protein</fullName>
    </recommendedName>
</protein>
<dbReference type="SMART" id="SM00066">
    <property type="entry name" value="GAL4"/>
    <property type="match status" value="1"/>
</dbReference>
<evidence type="ECO:0000313" key="8">
    <source>
        <dbReference type="EMBL" id="TDL21708.1"/>
    </source>
</evidence>
<feature type="region of interest" description="Disordered" evidence="6">
    <location>
        <begin position="43"/>
        <end position="62"/>
    </location>
</feature>
<dbReference type="SUPFAM" id="SSF57701">
    <property type="entry name" value="Zn2/Cys6 DNA-binding domain"/>
    <property type="match status" value="1"/>
</dbReference>
<keyword evidence="2" id="KW-0479">Metal-binding</keyword>
<dbReference type="GO" id="GO:0003677">
    <property type="term" value="F:DNA binding"/>
    <property type="evidence" value="ECO:0007669"/>
    <property type="project" value="InterPro"/>
</dbReference>
<name>A0A4Y7Q3B6_9AGAM</name>
<dbReference type="AlphaFoldDB" id="A0A4Y7Q3B6"/>
<evidence type="ECO:0000256" key="3">
    <source>
        <dbReference type="ARBA" id="ARBA00023015"/>
    </source>
</evidence>
<dbReference type="Pfam" id="PF00172">
    <property type="entry name" value="Zn_clus"/>
    <property type="match status" value="1"/>
</dbReference>
<dbReference type="GO" id="GO:0006351">
    <property type="term" value="P:DNA-templated transcription"/>
    <property type="evidence" value="ECO:0007669"/>
    <property type="project" value="InterPro"/>
</dbReference>
<dbReference type="CDD" id="cd12148">
    <property type="entry name" value="fungal_TF_MHR"/>
    <property type="match status" value="1"/>
</dbReference>
<evidence type="ECO:0000256" key="6">
    <source>
        <dbReference type="SAM" id="MobiDB-lite"/>
    </source>
</evidence>
<dbReference type="PANTHER" id="PTHR47338">
    <property type="entry name" value="ZN(II)2CYS6 TRANSCRIPTION FACTOR (EUROFUNG)-RELATED"/>
    <property type="match status" value="1"/>
</dbReference>
<dbReference type="InterPro" id="IPR001138">
    <property type="entry name" value="Zn2Cys6_DnaBD"/>
</dbReference>
<dbReference type="InterPro" id="IPR050815">
    <property type="entry name" value="TF_fung"/>
</dbReference>
<feature type="domain" description="Zn(2)-C6 fungal-type" evidence="7">
    <location>
        <begin position="21"/>
        <end position="53"/>
    </location>
</feature>
<accession>A0A4Y7Q3B6</accession>
<dbReference type="Proteomes" id="UP000294933">
    <property type="component" value="Unassembled WGS sequence"/>
</dbReference>
<dbReference type="InterPro" id="IPR036864">
    <property type="entry name" value="Zn2-C6_fun-type_DNA-bd_sf"/>
</dbReference>
<keyword evidence="5" id="KW-0539">Nucleus</keyword>
<organism evidence="8 9">
    <name type="scientific">Rickenella mellea</name>
    <dbReference type="NCBI Taxonomy" id="50990"/>
    <lineage>
        <taxon>Eukaryota</taxon>
        <taxon>Fungi</taxon>
        <taxon>Dikarya</taxon>
        <taxon>Basidiomycota</taxon>
        <taxon>Agaricomycotina</taxon>
        <taxon>Agaricomycetes</taxon>
        <taxon>Hymenochaetales</taxon>
        <taxon>Rickenellaceae</taxon>
        <taxon>Rickenella</taxon>
    </lineage>
</organism>
<dbReference type="EMBL" id="ML170179">
    <property type="protein sequence ID" value="TDL21708.1"/>
    <property type="molecule type" value="Genomic_DNA"/>
</dbReference>
<dbReference type="PROSITE" id="PS00463">
    <property type="entry name" value="ZN2_CY6_FUNGAL_1"/>
    <property type="match status" value="1"/>
</dbReference>
<reference evidence="8 9" key="1">
    <citation type="submission" date="2018-06" db="EMBL/GenBank/DDBJ databases">
        <title>A transcriptomic atlas of mushroom development highlights an independent origin of complex multicellularity.</title>
        <authorList>
            <consortium name="DOE Joint Genome Institute"/>
            <person name="Krizsan K."/>
            <person name="Almasi E."/>
            <person name="Merenyi Z."/>
            <person name="Sahu N."/>
            <person name="Viragh M."/>
            <person name="Koszo T."/>
            <person name="Mondo S."/>
            <person name="Kiss B."/>
            <person name="Balint B."/>
            <person name="Kues U."/>
            <person name="Barry K."/>
            <person name="Hegedus J.C."/>
            <person name="Henrissat B."/>
            <person name="Johnson J."/>
            <person name="Lipzen A."/>
            <person name="Ohm R."/>
            <person name="Nagy I."/>
            <person name="Pangilinan J."/>
            <person name="Yan J."/>
            <person name="Xiong Y."/>
            <person name="Grigoriev I.V."/>
            <person name="Hibbett D.S."/>
            <person name="Nagy L.G."/>
        </authorList>
    </citation>
    <scope>NUCLEOTIDE SEQUENCE [LARGE SCALE GENOMIC DNA]</scope>
    <source>
        <strain evidence="8 9">SZMC22713</strain>
    </source>
</reference>
<evidence type="ECO:0000259" key="7">
    <source>
        <dbReference type="PROSITE" id="PS50048"/>
    </source>
</evidence>
<dbReference type="Gene3D" id="4.10.240.10">
    <property type="entry name" value="Zn(2)-C6 fungal-type DNA-binding domain"/>
    <property type="match status" value="1"/>
</dbReference>
<dbReference type="OrthoDB" id="2123952at2759"/>
<dbReference type="VEuPathDB" id="FungiDB:BD410DRAFT_287744"/>
<dbReference type="CDD" id="cd00067">
    <property type="entry name" value="GAL4"/>
    <property type="match status" value="1"/>
</dbReference>
<keyword evidence="9" id="KW-1185">Reference proteome</keyword>
<feature type="compositionally biased region" description="Low complexity" evidence="6">
    <location>
        <begin position="103"/>
        <end position="117"/>
    </location>
</feature>
<dbReference type="PROSITE" id="PS50048">
    <property type="entry name" value="ZN2_CY6_FUNGAL_2"/>
    <property type="match status" value="1"/>
</dbReference>
<sequence>MAQTPSDSGSASTNTLPRGKACLRCRKRKMRCDGMKPACGQCTKAKKPDNCQYDDGKGKTRTQALREKIAKLEEELSQLRDPDFSSPSIVLHDPHAPVPPYYSGSSSSSATDSPNSLSLSVSPSPFSSIDSVNSPQTPWARLRALTPPVPYHSEELPSELRHMLLDIFLPHRHQCGFALHAEHLRSNISLPLADQRHPVLMNAIFLWACFFSRPGPFSQHEAHYLAKTQEALVDALQQPKRIIDTIQACAMLAKYYFANGRNLEASFHASSAATMAIHAGLHRTASTQAGLLPWTDVTKGSALLPLDPPKDAAEQGERIAVFWQVFIIDRTLSVALQRPTCIPEDCGFYTRIDTPWPEDIEEYDNMSLDAIQGDSTLRMFFTHQGQTLSGVGGFSTSALRVKAAALYERGTRMAATWGHSPSQQAEFHAFDLTLSRFLSNLLPVQQLDATLPEDRRDFVSLHMTAHASTIQLHQSFAREDTTSFEKCLRAARHIVALVKHIADPDYEYLDPIIGGYWASAASILALEQVTWATVDHEVQHDLDTIIFAITKLHARFPLAAMPQPVGDNEFQQYPYLT</sequence>
<keyword evidence="4" id="KW-0804">Transcription</keyword>
<dbReference type="InterPro" id="IPR007219">
    <property type="entry name" value="XnlR_reg_dom"/>
</dbReference>
<evidence type="ECO:0000256" key="5">
    <source>
        <dbReference type="ARBA" id="ARBA00023242"/>
    </source>
</evidence>
<proteinExistence type="predicted"/>
<keyword evidence="3" id="KW-0805">Transcription regulation</keyword>